<sequence length="101" mass="11473">MFVVMPCLILQSWPNKFGKGKKKVETFYSRSEVSVSKTLACVCHLPYYYTTLSFLSSTPHPLGQVQMVLLLVKITDKNHSHHNLNSNNLHLNNKSLGDLKL</sequence>
<name>A0AAN9IJW8_CROPI</name>
<comment type="caution">
    <text evidence="1">The sequence shown here is derived from an EMBL/GenBank/DDBJ whole genome shotgun (WGS) entry which is preliminary data.</text>
</comment>
<accession>A0AAN9IJW8</accession>
<evidence type="ECO:0000313" key="2">
    <source>
        <dbReference type="Proteomes" id="UP001372338"/>
    </source>
</evidence>
<proteinExistence type="predicted"/>
<organism evidence="1 2">
    <name type="scientific">Crotalaria pallida</name>
    <name type="common">Smooth rattlebox</name>
    <name type="synonym">Crotalaria striata</name>
    <dbReference type="NCBI Taxonomy" id="3830"/>
    <lineage>
        <taxon>Eukaryota</taxon>
        <taxon>Viridiplantae</taxon>
        <taxon>Streptophyta</taxon>
        <taxon>Embryophyta</taxon>
        <taxon>Tracheophyta</taxon>
        <taxon>Spermatophyta</taxon>
        <taxon>Magnoliopsida</taxon>
        <taxon>eudicotyledons</taxon>
        <taxon>Gunneridae</taxon>
        <taxon>Pentapetalae</taxon>
        <taxon>rosids</taxon>
        <taxon>fabids</taxon>
        <taxon>Fabales</taxon>
        <taxon>Fabaceae</taxon>
        <taxon>Papilionoideae</taxon>
        <taxon>50 kb inversion clade</taxon>
        <taxon>genistoids sensu lato</taxon>
        <taxon>core genistoids</taxon>
        <taxon>Crotalarieae</taxon>
        <taxon>Crotalaria</taxon>
    </lineage>
</organism>
<reference evidence="1 2" key="1">
    <citation type="submission" date="2024-01" db="EMBL/GenBank/DDBJ databases">
        <title>The genomes of 5 underutilized Papilionoideae crops provide insights into root nodulation and disease resistanc.</title>
        <authorList>
            <person name="Yuan L."/>
        </authorList>
    </citation>
    <scope>NUCLEOTIDE SEQUENCE [LARGE SCALE GENOMIC DNA]</scope>
    <source>
        <strain evidence="1">ZHUSHIDOU_FW_LH</strain>
        <tissue evidence="1">Leaf</tissue>
    </source>
</reference>
<protein>
    <submittedName>
        <fullName evidence="1">Uncharacterized protein</fullName>
    </submittedName>
</protein>
<dbReference type="EMBL" id="JAYWIO010000003">
    <property type="protein sequence ID" value="KAK7275411.1"/>
    <property type="molecule type" value="Genomic_DNA"/>
</dbReference>
<gene>
    <name evidence="1" type="ORF">RIF29_16527</name>
</gene>
<dbReference type="Proteomes" id="UP001372338">
    <property type="component" value="Unassembled WGS sequence"/>
</dbReference>
<dbReference type="AlphaFoldDB" id="A0AAN9IJW8"/>
<keyword evidence="2" id="KW-1185">Reference proteome</keyword>
<evidence type="ECO:0000313" key="1">
    <source>
        <dbReference type="EMBL" id="KAK7275411.1"/>
    </source>
</evidence>